<evidence type="ECO:0000256" key="4">
    <source>
        <dbReference type="PIRSR" id="PIRSR602401-1"/>
    </source>
</evidence>
<comment type="caution">
    <text evidence="7">The sequence shown here is derived from an EMBL/GenBank/DDBJ whole genome shotgun (WGS) entry which is preliminary data.</text>
</comment>
<dbReference type="GO" id="GO:0004497">
    <property type="term" value="F:monooxygenase activity"/>
    <property type="evidence" value="ECO:0007669"/>
    <property type="project" value="UniProtKB-KW"/>
</dbReference>
<dbReference type="GO" id="GO:0005506">
    <property type="term" value="F:iron ion binding"/>
    <property type="evidence" value="ECO:0007669"/>
    <property type="project" value="InterPro"/>
</dbReference>
<sequence>MPHGFLSPAVLLFQPFLLLLLIVKLVLSKRSSVRLPPSPWKLPFIGNLHQLGLLPHQSLDKLSKKHGPLMLLKLGQVPTLVVSSSQMAKEILKTHDLIFANRPFLRGADLLLYGCMDMGFAPYGEYWRQMRKICMANLLSMRRVQSFQTARDEEVAHLMDKIIQASSHPSEAMNMSQILNCFSNEVLCRAILGKFSKEGRYKILFEMSEEHNLLLGGFYLEDYFPSLRWLSSLLESNERAESNFIKWDYVLSQMIEEHTNRNEDKPNDDHDFVDILLSHQKDTNADISLTNRNIKALLKDMFVAGIDTTSIVLEWSMAELIKNQHVLKKVQDEVRQKAHGKRIVEMDDLNEMNYLKSIIKEVLRLHPPVPLLLPRESVENCQIEGYEISKKTRVLINYWSIARDSNVWEKPTDFLPERFLDTLINFRGQDYEFIPFGSGRRICPGMQFAISTIELALANLIYQFDWALPEGMGTEEIDLTEAPGLTMRMKKQLYLVPKPCF</sequence>
<dbReference type="InterPro" id="IPR001128">
    <property type="entry name" value="Cyt_P450"/>
</dbReference>
<protein>
    <recommendedName>
        <fullName evidence="9">Cytochrome P450</fullName>
    </recommendedName>
</protein>
<feature type="signal peptide" evidence="6">
    <location>
        <begin position="1"/>
        <end position="28"/>
    </location>
</feature>
<comment type="similarity">
    <text evidence="1 5">Belongs to the cytochrome P450 family.</text>
</comment>
<dbReference type="Gene3D" id="1.10.630.10">
    <property type="entry name" value="Cytochrome P450"/>
    <property type="match status" value="1"/>
</dbReference>
<dbReference type="AlphaFoldDB" id="A0A9D5CAR0"/>
<gene>
    <name evidence="7" type="ORF">J5N97_022321</name>
</gene>
<evidence type="ECO:0000313" key="8">
    <source>
        <dbReference type="Proteomes" id="UP001085076"/>
    </source>
</evidence>
<keyword evidence="8" id="KW-1185">Reference proteome</keyword>
<dbReference type="GO" id="GO:0016705">
    <property type="term" value="F:oxidoreductase activity, acting on paired donors, with incorporation or reduction of molecular oxygen"/>
    <property type="evidence" value="ECO:0007669"/>
    <property type="project" value="InterPro"/>
</dbReference>
<proteinExistence type="inferred from homology"/>
<keyword evidence="4 5" id="KW-0349">Heme</keyword>
<evidence type="ECO:0000256" key="1">
    <source>
        <dbReference type="ARBA" id="ARBA00010617"/>
    </source>
</evidence>
<dbReference type="GO" id="GO:0020037">
    <property type="term" value="F:heme binding"/>
    <property type="evidence" value="ECO:0007669"/>
    <property type="project" value="InterPro"/>
</dbReference>
<dbReference type="InterPro" id="IPR002401">
    <property type="entry name" value="Cyt_P450_E_grp-I"/>
</dbReference>
<feature type="chain" id="PRO_5039687723" description="Cytochrome P450" evidence="6">
    <location>
        <begin position="29"/>
        <end position="501"/>
    </location>
</feature>
<name>A0A9D5CAR0_9LILI</name>
<reference evidence="7" key="1">
    <citation type="submission" date="2021-03" db="EMBL/GenBank/DDBJ databases">
        <authorList>
            <person name="Li Z."/>
            <person name="Yang C."/>
        </authorList>
    </citation>
    <scope>NUCLEOTIDE SEQUENCE</scope>
    <source>
        <strain evidence="7">Dzin_1.0</strain>
        <tissue evidence="7">Leaf</tissue>
    </source>
</reference>
<keyword evidence="2 4" id="KW-0479">Metal-binding</keyword>
<keyword evidence="5" id="KW-0503">Monooxygenase</keyword>
<reference evidence="7" key="2">
    <citation type="journal article" date="2022" name="Hortic Res">
        <title>The genome of Dioscorea zingiberensis sheds light on the biosynthesis, origin and evolution of the medicinally important diosgenin saponins.</title>
        <authorList>
            <person name="Li Y."/>
            <person name="Tan C."/>
            <person name="Li Z."/>
            <person name="Guo J."/>
            <person name="Li S."/>
            <person name="Chen X."/>
            <person name="Wang C."/>
            <person name="Dai X."/>
            <person name="Yang H."/>
            <person name="Song W."/>
            <person name="Hou L."/>
            <person name="Xu J."/>
            <person name="Tong Z."/>
            <person name="Xu A."/>
            <person name="Yuan X."/>
            <person name="Wang W."/>
            <person name="Yang Q."/>
            <person name="Chen L."/>
            <person name="Sun Z."/>
            <person name="Wang K."/>
            <person name="Pan B."/>
            <person name="Chen J."/>
            <person name="Bao Y."/>
            <person name="Liu F."/>
            <person name="Qi X."/>
            <person name="Gang D.R."/>
            <person name="Wen J."/>
            <person name="Li J."/>
        </authorList>
    </citation>
    <scope>NUCLEOTIDE SEQUENCE</scope>
    <source>
        <strain evidence="7">Dzin_1.0</strain>
    </source>
</reference>
<dbReference type="PANTHER" id="PTHR47955:SF14">
    <property type="entry name" value="OS01G0543600 PROTEIN"/>
    <property type="match status" value="1"/>
</dbReference>
<organism evidence="7 8">
    <name type="scientific">Dioscorea zingiberensis</name>
    <dbReference type="NCBI Taxonomy" id="325984"/>
    <lineage>
        <taxon>Eukaryota</taxon>
        <taxon>Viridiplantae</taxon>
        <taxon>Streptophyta</taxon>
        <taxon>Embryophyta</taxon>
        <taxon>Tracheophyta</taxon>
        <taxon>Spermatophyta</taxon>
        <taxon>Magnoliopsida</taxon>
        <taxon>Liliopsida</taxon>
        <taxon>Dioscoreales</taxon>
        <taxon>Dioscoreaceae</taxon>
        <taxon>Dioscorea</taxon>
    </lineage>
</organism>
<keyword evidence="3 4" id="KW-0408">Iron</keyword>
<dbReference type="PRINTS" id="PR00385">
    <property type="entry name" value="P450"/>
</dbReference>
<dbReference type="PANTHER" id="PTHR47955">
    <property type="entry name" value="CYTOCHROME P450 FAMILY 71 PROTEIN"/>
    <property type="match status" value="1"/>
</dbReference>
<dbReference type="InterPro" id="IPR036396">
    <property type="entry name" value="Cyt_P450_sf"/>
</dbReference>
<dbReference type="CDD" id="cd11072">
    <property type="entry name" value="CYP71-like"/>
    <property type="match status" value="1"/>
</dbReference>
<dbReference type="OrthoDB" id="1470350at2759"/>
<evidence type="ECO:0000256" key="5">
    <source>
        <dbReference type="RuleBase" id="RU000461"/>
    </source>
</evidence>
<keyword evidence="5" id="KW-0560">Oxidoreductase</keyword>
<dbReference type="PRINTS" id="PR00463">
    <property type="entry name" value="EP450I"/>
</dbReference>
<keyword evidence="6" id="KW-0732">Signal</keyword>
<evidence type="ECO:0000256" key="6">
    <source>
        <dbReference type="SAM" id="SignalP"/>
    </source>
</evidence>
<dbReference type="Pfam" id="PF00067">
    <property type="entry name" value="p450"/>
    <property type="match status" value="1"/>
</dbReference>
<evidence type="ECO:0008006" key="9">
    <source>
        <dbReference type="Google" id="ProtNLM"/>
    </source>
</evidence>
<dbReference type="EMBL" id="JAGGNH010000006">
    <property type="protein sequence ID" value="KAJ0969444.1"/>
    <property type="molecule type" value="Genomic_DNA"/>
</dbReference>
<dbReference type="Proteomes" id="UP001085076">
    <property type="component" value="Miscellaneous, Linkage group lg06"/>
</dbReference>
<evidence type="ECO:0000256" key="2">
    <source>
        <dbReference type="ARBA" id="ARBA00022723"/>
    </source>
</evidence>
<dbReference type="FunFam" id="1.10.630.10:FF:000011">
    <property type="entry name" value="Cytochrome P450 83B1"/>
    <property type="match status" value="1"/>
</dbReference>
<dbReference type="SUPFAM" id="SSF48264">
    <property type="entry name" value="Cytochrome P450"/>
    <property type="match status" value="1"/>
</dbReference>
<dbReference type="PROSITE" id="PS00086">
    <property type="entry name" value="CYTOCHROME_P450"/>
    <property type="match status" value="1"/>
</dbReference>
<accession>A0A9D5CAR0</accession>
<feature type="binding site" description="axial binding residue" evidence="4">
    <location>
        <position position="443"/>
    </location>
    <ligand>
        <name>heme</name>
        <dbReference type="ChEBI" id="CHEBI:30413"/>
    </ligand>
    <ligandPart>
        <name>Fe</name>
        <dbReference type="ChEBI" id="CHEBI:18248"/>
    </ligandPart>
</feature>
<evidence type="ECO:0000256" key="3">
    <source>
        <dbReference type="ARBA" id="ARBA00023004"/>
    </source>
</evidence>
<evidence type="ECO:0000313" key="7">
    <source>
        <dbReference type="EMBL" id="KAJ0969444.1"/>
    </source>
</evidence>
<comment type="cofactor">
    <cofactor evidence="4">
        <name>heme</name>
        <dbReference type="ChEBI" id="CHEBI:30413"/>
    </cofactor>
</comment>
<dbReference type="InterPro" id="IPR017972">
    <property type="entry name" value="Cyt_P450_CS"/>
</dbReference>